<protein>
    <submittedName>
        <fullName evidence="8">EamA family transporter</fullName>
    </submittedName>
</protein>
<organism evidence="8 9">
    <name type="scientific">Salinisphaera aquimarina</name>
    <dbReference type="NCBI Taxonomy" id="2094031"/>
    <lineage>
        <taxon>Bacteria</taxon>
        <taxon>Pseudomonadati</taxon>
        <taxon>Pseudomonadota</taxon>
        <taxon>Gammaproteobacteria</taxon>
        <taxon>Salinisphaerales</taxon>
        <taxon>Salinisphaeraceae</taxon>
        <taxon>Salinisphaera</taxon>
    </lineage>
</organism>
<dbReference type="SUPFAM" id="SSF103481">
    <property type="entry name" value="Multidrug resistance efflux transporter EmrE"/>
    <property type="match status" value="2"/>
</dbReference>
<dbReference type="Pfam" id="PF00892">
    <property type="entry name" value="EamA"/>
    <property type="match status" value="1"/>
</dbReference>
<evidence type="ECO:0000256" key="3">
    <source>
        <dbReference type="ARBA" id="ARBA00022692"/>
    </source>
</evidence>
<keyword evidence="3 6" id="KW-0812">Transmembrane</keyword>
<evidence type="ECO:0000256" key="1">
    <source>
        <dbReference type="ARBA" id="ARBA00004141"/>
    </source>
</evidence>
<reference evidence="9" key="1">
    <citation type="journal article" date="2019" name="Int. J. Syst. Evol. Microbiol.">
        <title>The Global Catalogue of Microorganisms (GCM) 10K type strain sequencing project: providing services to taxonomists for standard genome sequencing and annotation.</title>
        <authorList>
            <consortium name="The Broad Institute Genomics Platform"/>
            <consortium name="The Broad Institute Genome Sequencing Center for Infectious Disease"/>
            <person name="Wu L."/>
            <person name="Ma J."/>
        </authorList>
    </citation>
    <scope>NUCLEOTIDE SEQUENCE [LARGE SCALE GENOMIC DNA]</scope>
    <source>
        <strain evidence="9">KCTC 52640</strain>
    </source>
</reference>
<dbReference type="InterPro" id="IPR050638">
    <property type="entry name" value="AA-Vitamin_Transporters"/>
</dbReference>
<evidence type="ECO:0000259" key="7">
    <source>
        <dbReference type="Pfam" id="PF00892"/>
    </source>
</evidence>
<feature type="transmembrane region" description="Helical" evidence="6">
    <location>
        <begin position="122"/>
        <end position="138"/>
    </location>
</feature>
<evidence type="ECO:0000256" key="4">
    <source>
        <dbReference type="ARBA" id="ARBA00022989"/>
    </source>
</evidence>
<dbReference type="PROSITE" id="PS51257">
    <property type="entry name" value="PROKAR_LIPOPROTEIN"/>
    <property type="match status" value="1"/>
</dbReference>
<comment type="subcellular location">
    <subcellularLocation>
        <location evidence="1">Membrane</location>
        <topology evidence="1">Multi-pass membrane protein</topology>
    </subcellularLocation>
</comment>
<feature type="transmembrane region" description="Helical" evidence="6">
    <location>
        <begin position="150"/>
        <end position="168"/>
    </location>
</feature>
<dbReference type="EMBL" id="JBHRSS010000003">
    <property type="protein sequence ID" value="MFC3103505.1"/>
    <property type="molecule type" value="Genomic_DNA"/>
</dbReference>
<dbReference type="Proteomes" id="UP001595462">
    <property type="component" value="Unassembled WGS sequence"/>
</dbReference>
<feature type="transmembrane region" description="Helical" evidence="6">
    <location>
        <begin position="96"/>
        <end position="115"/>
    </location>
</feature>
<feature type="transmembrane region" description="Helical" evidence="6">
    <location>
        <begin position="180"/>
        <end position="203"/>
    </location>
</feature>
<sequence length="297" mass="30886">MANMSRSVVSRLAPIALLVVAIACIQSGASLAATLFPVIGAATTTSMRLILAAVLLLLIFRPWRRPVARGDWTNIVIYGVALGTMNFLFYQALQSIPLGIAVALEFTGPLTVALLSSKRKLDLLWVALAIGGLFVLLWPDNSTSGALDIYGIACALGAGGCWALYILFGQKAGAVNGMQSAVLGITIAALVIAPIGLIGASTAIFRPEVLLLALAVAILSTALPYTLEMFALPRLPTQTFGTLMSMEPAFGALSGLLFLGQTLGLLQWLAIAAVIVASVGTTLTGESADTLEAPYPD</sequence>
<evidence type="ECO:0000256" key="2">
    <source>
        <dbReference type="ARBA" id="ARBA00007362"/>
    </source>
</evidence>
<name>A0ABV7ELD6_9GAMM</name>
<accession>A0ABV7ELD6</accession>
<dbReference type="InterPro" id="IPR037185">
    <property type="entry name" value="EmrE-like"/>
</dbReference>
<proteinExistence type="inferred from homology"/>
<gene>
    <name evidence="8" type="ORF">ACFOSU_06340</name>
</gene>
<keyword evidence="5 6" id="KW-0472">Membrane</keyword>
<evidence type="ECO:0000313" key="9">
    <source>
        <dbReference type="Proteomes" id="UP001595462"/>
    </source>
</evidence>
<comment type="caution">
    <text evidence="8">The sequence shown here is derived from an EMBL/GenBank/DDBJ whole genome shotgun (WGS) entry which is preliminary data.</text>
</comment>
<feature type="transmembrane region" description="Helical" evidence="6">
    <location>
        <begin position="42"/>
        <end position="60"/>
    </location>
</feature>
<evidence type="ECO:0000256" key="6">
    <source>
        <dbReference type="SAM" id="Phobius"/>
    </source>
</evidence>
<feature type="transmembrane region" description="Helical" evidence="6">
    <location>
        <begin position="72"/>
        <end position="90"/>
    </location>
</feature>
<feature type="domain" description="EamA" evidence="7">
    <location>
        <begin position="150"/>
        <end position="281"/>
    </location>
</feature>
<keyword evidence="4 6" id="KW-1133">Transmembrane helix</keyword>
<dbReference type="PANTHER" id="PTHR32322:SF2">
    <property type="entry name" value="EAMA DOMAIN-CONTAINING PROTEIN"/>
    <property type="match status" value="1"/>
</dbReference>
<keyword evidence="9" id="KW-1185">Reference proteome</keyword>
<feature type="transmembrane region" description="Helical" evidence="6">
    <location>
        <begin position="209"/>
        <end position="227"/>
    </location>
</feature>
<comment type="similarity">
    <text evidence="2">Belongs to the EamA transporter family.</text>
</comment>
<dbReference type="RefSeq" id="WP_380687597.1">
    <property type="nucleotide sequence ID" value="NZ_JBHRSS010000003.1"/>
</dbReference>
<evidence type="ECO:0000313" key="8">
    <source>
        <dbReference type="EMBL" id="MFC3103505.1"/>
    </source>
</evidence>
<dbReference type="InterPro" id="IPR000620">
    <property type="entry name" value="EamA_dom"/>
</dbReference>
<evidence type="ECO:0000256" key="5">
    <source>
        <dbReference type="ARBA" id="ARBA00023136"/>
    </source>
</evidence>
<dbReference type="PANTHER" id="PTHR32322">
    <property type="entry name" value="INNER MEMBRANE TRANSPORTER"/>
    <property type="match status" value="1"/>
</dbReference>